<dbReference type="OrthoDB" id="435460at2759"/>
<dbReference type="GO" id="GO:0010833">
    <property type="term" value="P:telomere maintenance via telomere lengthening"/>
    <property type="evidence" value="ECO:0007669"/>
    <property type="project" value="UniProtKB-UniRule"/>
</dbReference>
<comment type="subunit">
    <text evidence="5">Homodimer.</text>
</comment>
<keyword evidence="2 5" id="KW-0158">Chromosome</keyword>
<evidence type="ECO:0000256" key="5">
    <source>
        <dbReference type="RuleBase" id="RU367107"/>
    </source>
</evidence>
<gene>
    <name evidence="8" type="ORF">PBRASI_LOCUS2013</name>
</gene>
<dbReference type="PANTHER" id="PTHR16466">
    <property type="entry name" value="TELOMERE REPEAT-BINDING FACTOR 2-INTERACTING PROTEIN 1"/>
    <property type="match status" value="1"/>
</dbReference>
<evidence type="ECO:0000256" key="4">
    <source>
        <dbReference type="ARBA" id="ARBA00023242"/>
    </source>
</evidence>
<keyword evidence="9" id="KW-1185">Reference proteome</keyword>
<evidence type="ECO:0000259" key="7">
    <source>
        <dbReference type="Pfam" id="PF08914"/>
    </source>
</evidence>
<reference evidence="8" key="1">
    <citation type="submission" date="2021-06" db="EMBL/GenBank/DDBJ databases">
        <authorList>
            <person name="Kallberg Y."/>
            <person name="Tangrot J."/>
            <person name="Rosling A."/>
        </authorList>
    </citation>
    <scope>NUCLEOTIDE SEQUENCE</scope>
    <source>
        <strain evidence="8">BR232B</strain>
    </source>
</reference>
<comment type="subcellular location">
    <subcellularLocation>
        <location evidence="5">Nucleus</location>
    </subcellularLocation>
    <subcellularLocation>
        <location evidence="5">Chromosome</location>
        <location evidence="5">Telomere</location>
    </subcellularLocation>
</comment>
<dbReference type="InterPro" id="IPR009057">
    <property type="entry name" value="Homeodomain-like_sf"/>
</dbReference>
<dbReference type="CDD" id="cd11655">
    <property type="entry name" value="rap1_myb-like"/>
    <property type="match status" value="1"/>
</dbReference>
<evidence type="ECO:0000313" key="9">
    <source>
        <dbReference type="Proteomes" id="UP000789739"/>
    </source>
</evidence>
<feature type="compositionally biased region" description="Low complexity" evidence="6">
    <location>
        <begin position="86"/>
        <end position="100"/>
    </location>
</feature>
<name>A0A9N8ZF20_9GLOM</name>
<evidence type="ECO:0000256" key="3">
    <source>
        <dbReference type="ARBA" id="ARBA00022895"/>
    </source>
</evidence>
<dbReference type="InterPro" id="IPR039595">
    <property type="entry name" value="TE2IP/Rap1"/>
</dbReference>
<feature type="compositionally biased region" description="Polar residues" evidence="6">
    <location>
        <begin position="101"/>
        <end position="118"/>
    </location>
</feature>
<comment type="caution">
    <text evidence="8">The sequence shown here is derived from an EMBL/GenBank/DDBJ whole genome shotgun (WGS) entry which is preliminary data.</text>
</comment>
<dbReference type="PANTHER" id="PTHR16466:SF6">
    <property type="entry name" value="TELOMERIC REPEAT-BINDING FACTOR 2-INTERACTING PROTEIN 1"/>
    <property type="match status" value="1"/>
</dbReference>
<dbReference type="Proteomes" id="UP000789739">
    <property type="component" value="Unassembled WGS sequence"/>
</dbReference>
<evidence type="ECO:0000256" key="1">
    <source>
        <dbReference type="ARBA" id="ARBA00010467"/>
    </source>
</evidence>
<evidence type="ECO:0000256" key="2">
    <source>
        <dbReference type="ARBA" id="ARBA00022454"/>
    </source>
</evidence>
<organism evidence="8 9">
    <name type="scientific">Paraglomus brasilianum</name>
    <dbReference type="NCBI Taxonomy" id="144538"/>
    <lineage>
        <taxon>Eukaryota</taxon>
        <taxon>Fungi</taxon>
        <taxon>Fungi incertae sedis</taxon>
        <taxon>Mucoromycota</taxon>
        <taxon>Glomeromycotina</taxon>
        <taxon>Glomeromycetes</taxon>
        <taxon>Paraglomerales</taxon>
        <taxon>Paraglomeraceae</taxon>
        <taxon>Paraglomus</taxon>
    </lineage>
</organism>
<dbReference type="AlphaFoldDB" id="A0A9N8ZF20"/>
<feature type="region of interest" description="Disordered" evidence="6">
    <location>
        <begin position="83"/>
        <end position="118"/>
    </location>
</feature>
<dbReference type="InterPro" id="IPR015010">
    <property type="entry name" value="TERF2IP_Myb"/>
</dbReference>
<proteinExistence type="inferred from homology"/>
<dbReference type="EMBL" id="CAJVPI010000146">
    <property type="protein sequence ID" value="CAG8489297.1"/>
    <property type="molecule type" value="Genomic_DNA"/>
</dbReference>
<feature type="domain" description="TERF2-interacting telomeric protein 1 Myb" evidence="7">
    <location>
        <begin position="13"/>
        <end position="69"/>
    </location>
</feature>
<comment type="function">
    <text evidence="5">Involved in the regulation of telomere length, clustering and has a specific role in telomere position effect (TPE).</text>
</comment>
<keyword evidence="4 5" id="KW-0539">Nucleus</keyword>
<dbReference type="Gene3D" id="1.10.10.60">
    <property type="entry name" value="Homeodomain-like"/>
    <property type="match status" value="1"/>
</dbReference>
<dbReference type="GO" id="GO:0042162">
    <property type="term" value="F:telomeric DNA binding"/>
    <property type="evidence" value="ECO:0007669"/>
    <property type="project" value="TreeGrafter"/>
</dbReference>
<dbReference type="GO" id="GO:0031848">
    <property type="term" value="P:protection from non-homologous end joining at telomere"/>
    <property type="evidence" value="ECO:0007669"/>
    <property type="project" value="TreeGrafter"/>
</dbReference>
<keyword evidence="3 5" id="KW-0779">Telomere</keyword>
<evidence type="ECO:0000256" key="6">
    <source>
        <dbReference type="SAM" id="MobiDB-lite"/>
    </source>
</evidence>
<protein>
    <recommendedName>
        <fullName evidence="5">DNA-binding protein RAP1</fullName>
    </recommendedName>
</protein>
<dbReference type="Pfam" id="PF08914">
    <property type="entry name" value="Myb_Rap1"/>
    <property type="match status" value="1"/>
</dbReference>
<comment type="similarity">
    <text evidence="1 5">Belongs to the RAP1 family.</text>
</comment>
<accession>A0A9N8ZF20</accession>
<sequence>MNARTKKVGRAHYTKEEDDRLVQFILEQQKLNSHLKGNGIYKKIEPEFPRHTWHSLRDHALKKIIPNLQNYQQAAPVIEVIEEKSTSQSSPTTQSVNSSSDLTSTAPPSNTTPITKITTQHRGVCTEHNYCKNEADNIIDSAKQPGGDLKTERESKESIKLEWDDRNMLEVVEEHIKKRKQVMKKKGFLRLVGE</sequence>
<evidence type="ECO:0000313" key="8">
    <source>
        <dbReference type="EMBL" id="CAG8489297.1"/>
    </source>
</evidence>
<dbReference type="SUPFAM" id="SSF46689">
    <property type="entry name" value="Homeodomain-like"/>
    <property type="match status" value="1"/>
</dbReference>
<dbReference type="GO" id="GO:0070187">
    <property type="term" value="C:shelterin complex"/>
    <property type="evidence" value="ECO:0007669"/>
    <property type="project" value="TreeGrafter"/>
</dbReference>